<dbReference type="AlphaFoldDB" id="A0AAV0NMH3"/>
<reference evidence="3" key="1">
    <citation type="submission" date="2022-08" db="EMBL/GenBank/DDBJ databases">
        <authorList>
            <person name="Gutierrez-Valencia J."/>
        </authorList>
    </citation>
    <scope>NUCLEOTIDE SEQUENCE</scope>
</reference>
<evidence type="ECO:0000313" key="4">
    <source>
        <dbReference type="Proteomes" id="UP001154282"/>
    </source>
</evidence>
<feature type="signal peptide" evidence="2">
    <location>
        <begin position="1"/>
        <end position="22"/>
    </location>
</feature>
<evidence type="ECO:0000313" key="3">
    <source>
        <dbReference type="EMBL" id="CAI0459774.1"/>
    </source>
</evidence>
<feature type="chain" id="PRO_5043897511" evidence="2">
    <location>
        <begin position="23"/>
        <end position="104"/>
    </location>
</feature>
<evidence type="ECO:0000256" key="1">
    <source>
        <dbReference type="SAM" id="MobiDB-lite"/>
    </source>
</evidence>
<keyword evidence="2" id="KW-0732">Signal</keyword>
<evidence type="ECO:0000256" key="2">
    <source>
        <dbReference type="SAM" id="SignalP"/>
    </source>
</evidence>
<dbReference type="Proteomes" id="UP001154282">
    <property type="component" value="Unassembled WGS sequence"/>
</dbReference>
<keyword evidence="4" id="KW-1185">Reference proteome</keyword>
<proteinExistence type="predicted"/>
<organism evidence="3 4">
    <name type="scientific">Linum tenue</name>
    <dbReference type="NCBI Taxonomy" id="586396"/>
    <lineage>
        <taxon>Eukaryota</taxon>
        <taxon>Viridiplantae</taxon>
        <taxon>Streptophyta</taxon>
        <taxon>Embryophyta</taxon>
        <taxon>Tracheophyta</taxon>
        <taxon>Spermatophyta</taxon>
        <taxon>Magnoliopsida</taxon>
        <taxon>eudicotyledons</taxon>
        <taxon>Gunneridae</taxon>
        <taxon>Pentapetalae</taxon>
        <taxon>rosids</taxon>
        <taxon>fabids</taxon>
        <taxon>Malpighiales</taxon>
        <taxon>Linaceae</taxon>
        <taxon>Linum</taxon>
    </lineage>
</organism>
<feature type="region of interest" description="Disordered" evidence="1">
    <location>
        <begin position="67"/>
        <end position="91"/>
    </location>
</feature>
<feature type="non-terminal residue" evidence="3">
    <location>
        <position position="1"/>
    </location>
</feature>
<gene>
    <name evidence="3" type="ORF">LITE_LOCUS34161</name>
</gene>
<accession>A0AAV0NMH3</accession>
<protein>
    <submittedName>
        <fullName evidence="3">Uncharacterized protein</fullName>
    </submittedName>
</protein>
<comment type="caution">
    <text evidence="3">The sequence shown here is derived from an EMBL/GenBank/DDBJ whole genome shotgun (WGS) entry which is preliminary data.</text>
</comment>
<dbReference type="EMBL" id="CAMGYJ010000008">
    <property type="protein sequence ID" value="CAI0459774.1"/>
    <property type="molecule type" value="Genomic_DNA"/>
</dbReference>
<sequence length="104" mass="11713">GRRKHRLLSSLIFPLLLFPTETQTKPLSESKRRPRALTLSSLFFSSHSLVSTIYRNPSHQSAALCPTTPPSLLPPRLNNQNPKTKSNSPLTSFFFLLPRKTNQG</sequence>
<name>A0AAV0NMH3_9ROSI</name>